<evidence type="ECO:0000313" key="4">
    <source>
        <dbReference type="Proteomes" id="UP001165279"/>
    </source>
</evidence>
<evidence type="ECO:0000256" key="1">
    <source>
        <dbReference type="SAM" id="MobiDB-lite"/>
    </source>
</evidence>
<dbReference type="Proteomes" id="UP001165279">
    <property type="component" value="Unassembled WGS sequence"/>
</dbReference>
<feature type="region of interest" description="Disordered" evidence="1">
    <location>
        <begin position="1"/>
        <end position="23"/>
    </location>
</feature>
<accession>A0ABS9P2A8</accession>
<dbReference type="EMBL" id="JAKOEM010000032">
    <property type="protein sequence ID" value="MCG6560636.1"/>
    <property type="molecule type" value="Genomic_DNA"/>
</dbReference>
<keyword evidence="2" id="KW-1133">Transmembrane helix</keyword>
<protein>
    <submittedName>
        <fullName evidence="3">Uncharacterized protein</fullName>
    </submittedName>
</protein>
<feature type="region of interest" description="Disordered" evidence="1">
    <location>
        <begin position="63"/>
        <end position="86"/>
    </location>
</feature>
<comment type="caution">
    <text evidence="3">The sequence shown here is derived from an EMBL/GenBank/DDBJ whole genome shotgun (WGS) entry which is preliminary data.</text>
</comment>
<gene>
    <name evidence="3" type="ORF">MB818_20715</name>
</gene>
<dbReference type="RefSeq" id="WP_234167430.1">
    <property type="nucleotide sequence ID" value="NZ_JAKOEM010000032.1"/>
</dbReference>
<keyword evidence="2" id="KW-0472">Membrane</keyword>
<name>A0ABS9P2A8_9RHOB</name>
<evidence type="ECO:0000256" key="2">
    <source>
        <dbReference type="SAM" id="Phobius"/>
    </source>
</evidence>
<proteinExistence type="predicted"/>
<feature type="compositionally biased region" description="Polar residues" evidence="1">
    <location>
        <begin position="1"/>
        <end position="15"/>
    </location>
</feature>
<evidence type="ECO:0000313" key="3">
    <source>
        <dbReference type="EMBL" id="MCG6560636.1"/>
    </source>
</evidence>
<organism evidence="3 4">
    <name type="scientific">Ruegeria alba</name>
    <dbReference type="NCBI Taxonomy" id="2916756"/>
    <lineage>
        <taxon>Bacteria</taxon>
        <taxon>Pseudomonadati</taxon>
        <taxon>Pseudomonadota</taxon>
        <taxon>Alphaproteobacteria</taxon>
        <taxon>Rhodobacterales</taxon>
        <taxon>Roseobacteraceae</taxon>
        <taxon>Ruegeria</taxon>
    </lineage>
</organism>
<keyword evidence="4" id="KW-1185">Reference proteome</keyword>
<reference evidence="3" key="1">
    <citation type="submission" date="2022-02" db="EMBL/GenBank/DDBJ databases">
        <title>The genome sequence of Ruegeria sp. 1NDH52C.</title>
        <authorList>
            <person name="Du J."/>
        </authorList>
    </citation>
    <scope>NUCLEOTIDE SEQUENCE</scope>
    <source>
        <strain evidence="3">1NDH52C</strain>
    </source>
</reference>
<feature type="compositionally biased region" description="Polar residues" evidence="1">
    <location>
        <begin position="63"/>
        <end position="82"/>
    </location>
</feature>
<keyword evidence="2" id="KW-0812">Transmembrane</keyword>
<feature type="transmembrane region" description="Helical" evidence="2">
    <location>
        <begin position="33"/>
        <end position="55"/>
    </location>
</feature>
<sequence>MTTDPETSPLDSESTPGCVPNPEGGTNSRKLAVWFWGSIFLMAAFTLLLTLLAVVRQSDTSRATKTSTPLEITSPPKSSNEESGAELEKRLNYANKVALEAVRQRLDPLLDDAYRPAYQAIPKYADFHYSVMGEYAELSAAAFGDVSDKLQEMLFAGLEERVLEVGMQLDNDFNAQFEAETFAPASGDIPEASTFGPLTKQAIEDVKSRIKFTVPISASAAIGTVAVFKVAATTIAKKITAKLAVKAAAKTGGKWAAAGTGAGAAALACSWSGPGAGLCAAVGGVGAWIVADYGIVKLDEYWNREDFEADLEKMLDEQKATHKIAIYNELEARAAAIQEEVIIPVVQNHDFTLRELSGVGNDETCKIAADLTARYDLVRSHLRARKPDVLHSLRVEANEYMDNLSLRPMVKELELNLKRATLATVSTIRVEGNLPTEFRLDRDVSGILKVGGKTFEIGRVQATESTGFQFTIVPEVQLSTNRTLTYALAMEQHRRVWGNRFFGGSGSLEILDSIGASDGLVHSIKMSLPLAFDNNATSIKQVSFAATRNQVIAVTTKLFAESLPALENSPGCD</sequence>